<dbReference type="Pfam" id="PF01551">
    <property type="entry name" value="Peptidase_M23"/>
    <property type="match status" value="1"/>
</dbReference>
<dbReference type="InterPro" id="IPR050570">
    <property type="entry name" value="Cell_wall_metabolism_enzyme"/>
</dbReference>
<dbReference type="InterPro" id="IPR016047">
    <property type="entry name" value="M23ase_b-sheet_dom"/>
</dbReference>
<gene>
    <name evidence="4" type="primary">nlpD</name>
    <name evidence="4" type="ORF">SULPSESMR1_01828</name>
</gene>
<feature type="signal peptide" evidence="2">
    <location>
        <begin position="1"/>
        <end position="23"/>
    </location>
</feature>
<evidence type="ECO:0000259" key="3">
    <source>
        <dbReference type="PROSITE" id="PS51782"/>
    </source>
</evidence>
<feature type="region of interest" description="Disordered" evidence="1">
    <location>
        <begin position="225"/>
        <end position="286"/>
    </location>
</feature>
<evidence type="ECO:0000313" key="4">
    <source>
        <dbReference type="EMBL" id="ASM72636.1"/>
    </source>
</evidence>
<dbReference type="SUPFAM" id="SSF54106">
    <property type="entry name" value="LysM domain"/>
    <property type="match status" value="2"/>
</dbReference>
<evidence type="ECO:0000313" key="5">
    <source>
        <dbReference type="Proteomes" id="UP000199754"/>
    </source>
</evidence>
<feature type="domain" description="LysM" evidence="3">
    <location>
        <begin position="68"/>
        <end position="112"/>
    </location>
</feature>
<dbReference type="InterPro" id="IPR036779">
    <property type="entry name" value="LysM_dom_sf"/>
</dbReference>
<feature type="compositionally biased region" description="Low complexity" evidence="1">
    <location>
        <begin position="151"/>
        <end position="169"/>
    </location>
</feature>
<keyword evidence="2" id="KW-0732">Signal</keyword>
<dbReference type="Proteomes" id="UP000199754">
    <property type="component" value="Chromosome"/>
</dbReference>
<dbReference type="Pfam" id="PF01476">
    <property type="entry name" value="LysM"/>
    <property type="match status" value="2"/>
</dbReference>
<sequence>MIRAISRNRAPLLLATCGALALAGCDQPLDFDMRGGTGAFSTADAAVNATTDRPRPDNRGVISYPNYQVAVARRGDTLNDVAARIGVNAGELSRYNGIETDVPLRAGEIIALPRRVAEPSPATGATGTGPIQPASVDVTTLAGNAIDSAADTTPAATTPAPANSTPVTVQTGQEPTRHRVERGETAYTIARLYQVPVRSLAEWNGLGSDFEIREGQFLLIPVAQQAPPKRTAATTAPGAGSPTPTPPSAATPLPKDDTAKPAPAAKPAAPVADIGKQTTKPDSNTALAYPVTGSIIRAYSKGRNEGIDIKAAAGTPVKAAASGSVAAITESAEGVPIIVVRHPDNLLTVYANVANVTVKKGDNVSRGQSLAKLRSGDNAYLHFEVRKGFESVDPAPYLP</sequence>
<dbReference type="PROSITE" id="PS51257">
    <property type="entry name" value="PROKAR_LIPOPROTEIN"/>
    <property type="match status" value="1"/>
</dbReference>
<dbReference type="KEGG" id="spse:SULPSESMR1_01828"/>
<dbReference type="CDD" id="cd00118">
    <property type="entry name" value="LysM"/>
    <property type="match status" value="1"/>
</dbReference>
<dbReference type="InterPro" id="IPR018392">
    <property type="entry name" value="LysM"/>
</dbReference>
<dbReference type="CDD" id="cd12797">
    <property type="entry name" value="M23_peptidase"/>
    <property type="match status" value="1"/>
</dbReference>
<feature type="compositionally biased region" description="Polar residues" evidence="1">
    <location>
        <begin position="276"/>
        <end position="286"/>
    </location>
</feature>
<dbReference type="GO" id="GO:0004222">
    <property type="term" value="F:metalloendopeptidase activity"/>
    <property type="evidence" value="ECO:0007669"/>
    <property type="project" value="TreeGrafter"/>
</dbReference>
<dbReference type="Gene3D" id="2.70.70.10">
    <property type="entry name" value="Glucose Permease (Domain IIA)"/>
    <property type="match status" value="1"/>
</dbReference>
<feature type="chain" id="PRO_5012962634" evidence="2">
    <location>
        <begin position="24"/>
        <end position="399"/>
    </location>
</feature>
<name>A0A221K0V7_9RHOB</name>
<organism evidence="4 5">
    <name type="scientific">Pseudosulfitobacter pseudonitzschiae</name>
    <dbReference type="NCBI Taxonomy" id="1402135"/>
    <lineage>
        <taxon>Bacteria</taxon>
        <taxon>Pseudomonadati</taxon>
        <taxon>Pseudomonadota</taxon>
        <taxon>Alphaproteobacteria</taxon>
        <taxon>Rhodobacterales</taxon>
        <taxon>Roseobacteraceae</taxon>
        <taxon>Pseudosulfitobacter</taxon>
    </lineage>
</organism>
<feature type="region of interest" description="Disordered" evidence="1">
    <location>
        <begin position="151"/>
        <end position="179"/>
    </location>
</feature>
<dbReference type="PANTHER" id="PTHR21666">
    <property type="entry name" value="PEPTIDASE-RELATED"/>
    <property type="match status" value="1"/>
</dbReference>
<dbReference type="AlphaFoldDB" id="A0A221K0V7"/>
<accession>A0A221K0V7</accession>
<keyword evidence="5" id="KW-1185">Reference proteome</keyword>
<feature type="compositionally biased region" description="Low complexity" evidence="1">
    <location>
        <begin position="260"/>
        <end position="273"/>
    </location>
</feature>
<feature type="compositionally biased region" description="Low complexity" evidence="1">
    <location>
        <begin position="231"/>
        <end position="242"/>
    </location>
</feature>
<reference evidence="4 5" key="1">
    <citation type="submission" date="2017-07" db="EMBL/GenBank/DDBJ databases">
        <title>Genome Sequence of Sulfitobacter pseudonitzschiae Strain SMR1 Isolated from a culture of the Diatom Skeletonema marinoi.</title>
        <authorList>
            <person name="Topel M."/>
            <person name="Pinder M.I.M."/>
            <person name="Johansson O.N."/>
            <person name="Kourtchenko O."/>
            <person name="Godhe A."/>
            <person name="Clarke A.K."/>
        </authorList>
    </citation>
    <scope>NUCLEOTIDE SEQUENCE [LARGE SCALE GENOMIC DNA]</scope>
    <source>
        <strain evidence="4 5">SMR1</strain>
    </source>
</reference>
<dbReference type="SMART" id="SM00257">
    <property type="entry name" value="LysM"/>
    <property type="match status" value="2"/>
</dbReference>
<evidence type="ECO:0000256" key="1">
    <source>
        <dbReference type="SAM" id="MobiDB-lite"/>
    </source>
</evidence>
<dbReference type="RefSeq" id="WP_089420517.1">
    <property type="nucleotide sequence ID" value="NZ_CP022415.1"/>
</dbReference>
<protein>
    <submittedName>
        <fullName evidence="4">Murein hydrolase activator NlpD</fullName>
    </submittedName>
</protein>
<keyword evidence="4" id="KW-0378">Hydrolase</keyword>
<feature type="domain" description="LysM" evidence="3">
    <location>
        <begin position="176"/>
        <end position="220"/>
    </location>
</feature>
<dbReference type="InterPro" id="IPR011055">
    <property type="entry name" value="Dup_hybrid_motif"/>
</dbReference>
<dbReference type="EMBL" id="CP022415">
    <property type="protein sequence ID" value="ASM72636.1"/>
    <property type="molecule type" value="Genomic_DNA"/>
</dbReference>
<dbReference type="Gene3D" id="3.10.350.10">
    <property type="entry name" value="LysM domain"/>
    <property type="match status" value="2"/>
</dbReference>
<dbReference type="STRING" id="1402135.SAMN05444149_101346"/>
<dbReference type="OrthoDB" id="9795421at2"/>
<proteinExistence type="predicted"/>
<dbReference type="PROSITE" id="PS51782">
    <property type="entry name" value="LYSM"/>
    <property type="match status" value="2"/>
</dbReference>
<dbReference type="PANTHER" id="PTHR21666:SF270">
    <property type="entry name" value="MUREIN HYDROLASE ACTIVATOR ENVC"/>
    <property type="match status" value="1"/>
</dbReference>
<dbReference type="SUPFAM" id="SSF51261">
    <property type="entry name" value="Duplicated hybrid motif"/>
    <property type="match status" value="1"/>
</dbReference>
<evidence type="ECO:0000256" key="2">
    <source>
        <dbReference type="SAM" id="SignalP"/>
    </source>
</evidence>